<organism evidence="6 11">
    <name type="scientific">Rotaria sordida</name>
    <dbReference type="NCBI Taxonomy" id="392033"/>
    <lineage>
        <taxon>Eukaryota</taxon>
        <taxon>Metazoa</taxon>
        <taxon>Spiralia</taxon>
        <taxon>Gnathifera</taxon>
        <taxon>Rotifera</taxon>
        <taxon>Eurotatoria</taxon>
        <taxon>Bdelloidea</taxon>
        <taxon>Philodinida</taxon>
        <taxon>Philodinidae</taxon>
        <taxon>Rotaria</taxon>
    </lineage>
</organism>
<keyword evidence="1" id="KW-0479">Metal-binding</keyword>
<evidence type="ECO:0000259" key="5">
    <source>
        <dbReference type="Pfam" id="PF04500"/>
    </source>
</evidence>
<dbReference type="Proteomes" id="UP000663854">
    <property type="component" value="Unassembled WGS sequence"/>
</dbReference>
<dbReference type="EMBL" id="CAJOAX010003970">
    <property type="protein sequence ID" value="CAF3883073.1"/>
    <property type="molecule type" value="Genomic_DNA"/>
</dbReference>
<dbReference type="Proteomes" id="UP000663870">
    <property type="component" value="Unassembled WGS sequence"/>
</dbReference>
<evidence type="ECO:0000313" key="7">
    <source>
        <dbReference type="EMBL" id="CAF1554132.1"/>
    </source>
</evidence>
<evidence type="ECO:0000313" key="6">
    <source>
        <dbReference type="EMBL" id="CAF0785484.1"/>
    </source>
</evidence>
<keyword evidence="3" id="KW-0862">Zinc</keyword>
<dbReference type="GO" id="GO:0008270">
    <property type="term" value="F:zinc ion binding"/>
    <property type="evidence" value="ECO:0007669"/>
    <property type="project" value="UniProtKB-KW"/>
</dbReference>
<dbReference type="Pfam" id="PF04500">
    <property type="entry name" value="FLYWCH"/>
    <property type="match status" value="1"/>
</dbReference>
<comment type="caution">
    <text evidence="6">The sequence shown here is derived from an EMBL/GenBank/DDBJ whole genome shotgun (WGS) entry which is preliminary data.</text>
</comment>
<gene>
    <name evidence="8" type="ORF">JXQ802_LOCUS58145</name>
    <name evidence="9" type="ORF">OTI717_LOCUS22861</name>
    <name evidence="7" type="ORF">PYM288_LOCUS41527</name>
    <name evidence="6" type="ORF">RFH988_LOCUS3139</name>
</gene>
<dbReference type="InterPro" id="IPR007588">
    <property type="entry name" value="Znf_FLYWCH"/>
</dbReference>
<name>A0A813RQ23_9BILA</name>
<dbReference type="OrthoDB" id="10013829at2759"/>
<evidence type="ECO:0000256" key="3">
    <source>
        <dbReference type="ARBA" id="ARBA00022833"/>
    </source>
</evidence>
<keyword evidence="2" id="KW-0863">Zinc-finger</keyword>
<sequence>MLSIVESKCNKPTLLLHTFRYTQDKILNTSVYWKCENRSCPARAIQYGSSPPSMKKSHNHDEKLCN</sequence>
<keyword evidence="10" id="KW-1185">Reference proteome</keyword>
<dbReference type="Proteomes" id="UP000663882">
    <property type="component" value="Unassembled WGS sequence"/>
</dbReference>
<feature type="domain" description="FLYWCH-type" evidence="5">
    <location>
        <begin position="5"/>
        <end position="60"/>
    </location>
</feature>
<feature type="region of interest" description="Disordered" evidence="4">
    <location>
        <begin position="47"/>
        <end position="66"/>
    </location>
</feature>
<dbReference type="EMBL" id="CAJNOL010016209">
    <property type="protein sequence ID" value="CAF1674479.1"/>
    <property type="molecule type" value="Genomic_DNA"/>
</dbReference>
<evidence type="ECO:0000256" key="2">
    <source>
        <dbReference type="ARBA" id="ARBA00022771"/>
    </source>
</evidence>
<dbReference type="EMBL" id="CAJNOO010000072">
    <property type="protein sequence ID" value="CAF0785484.1"/>
    <property type="molecule type" value="Genomic_DNA"/>
</dbReference>
<dbReference type="Gene3D" id="2.20.25.240">
    <property type="match status" value="1"/>
</dbReference>
<protein>
    <recommendedName>
        <fullName evidence="5">FLYWCH-type domain-containing protein</fullName>
    </recommendedName>
</protein>
<proteinExistence type="predicted"/>
<evidence type="ECO:0000313" key="11">
    <source>
        <dbReference type="Proteomes" id="UP000663882"/>
    </source>
</evidence>
<reference evidence="6" key="1">
    <citation type="submission" date="2021-02" db="EMBL/GenBank/DDBJ databases">
        <authorList>
            <person name="Nowell W R."/>
        </authorList>
    </citation>
    <scope>NUCLEOTIDE SEQUENCE</scope>
</reference>
<evidence type="ECO:0000256" key="1">
    <source>
        <dbReference type="ARBA" id="ARBA00022723"/>
    </source>
</evidence>
<dbReference type="Proteomes" id="UP000663823">
    <property type="component" value="Unassembled WGS sequence"/>
</dbReference>
<evidence type="ECO:0000313" key="9">
    <source>
        <dbReference type="EMBL" id="CAF3883073.1"/>
    </source>
</evidence>
<evidence type="ECO:0000313" key="10">
    <source>
        <dbReference type="Proteomes" id="UP000663870"/>
    </source>
</evidence>
<accession>A0A813RQ23</accession>
<dbReference type="AlphaFoldDB" id="A0A813RQ23"/>
<dbReference type="EMBL" id="CAJNOH010014310">
    <property type="protein sequence ID" value="CAF1554132.1"/>
    <property type="molecule type" value="Genomic_DNA"/>
</dbReference>
<evidence type="ECO:0000256" key="4">
    <source>
        <dbReference type="SAM" id="MobiDB-lite"/>
    </source>
</evidence>
<evidence type="ECO:0000313" key="8">
    <source>
        <dbReference type="EMBL" id="CAF1674479.1"/>
    </source>
</evidence>